<dbReference type="InterPro" id="IPR000504">
    <property type="entry name" value="RRM_dom"/>
</dbReference>
<evidence type="ECO:0000256" key="3">
    <source>
        <dbReference type="SAM" id="MobiDB-lite"/>
    </source>
</evidence>
<dbReference type="SUPFAM" id="SSF54928">
    <property type="entry name" value="RNA-binding domain, RBD"/>
    <property type="match status" value="1"/>
</dbReference>
<dbReference type="PROSITE" id="PS50102">
    <property type="entry name" value="RRM"/>
    <property type="match status" value="1"/>
</dbReference>
<keyword evidence="6" id="KW-1185">Reference proteome</keyword>
<dbReference type="AlphaFoldDB" id="A0A8H7PFH0"/>
<gene>
    <name evidence="5" type="ORF">INT43_000253</name>
</gene>
<dbReference type="PANTHER" id="PTHR23204">
    <property type="entry name" value="CLEAVAGE AND POLYADENYLATION SPECIFIC FACTOR"/>
    <property type="match status" value="1"/>
</dbReference>
<keyword evidence="2" id="KW-0694">RNA-binding</keyword>
<dbReference type="Gene3D" id="3.30.70.330">
    <property type="match status" value="1"/>
</dbReference>
<dbReference type="GO" id="GO:0003723">
    <property type="term" value="F:RNA binding"/>
    <property type="evidence" value="ECO:0007669"/>
    <property type="project" value="UniProtKB-UniRule"/>
</dbReference>
<reference evidence="5" key="1">
    <citation type="submission" date="2020-12" db="EMBL/GenBank/DDBJ databases">
        <title>Metabolic potential, ecology and presence of endohyphal bacteria is reflected in genomic diversity of Mucoromycotina.</title>
        <authorList>
            <person name="Muszewska A."/>
            <person name="Okrasinska A."/>
            <person name="Steczkiewicz K."/>
            <person name="Drgas O."/>
            <person name="Orlowska M."/>
            <person name="Perlinska-Lenart U."/>
            <person name="Aleksandrzak-Piekarczyk T."/>
            <person name="Szatraj K."/>
            <person name="Zielenkiewicz U."/>
            <person name="Pilsyk S."/>
            <person name="Malc E."/>
            <person name="Mieczkowski P."/>
            <person name="Kruszewska J.S."/>
            <person name="Biernat P."/>
            <person name="Pawlowska J."/>
        </authorList>
    </citation>
    <scope>NUCLEOTIDE SEQUENCE</scope>
    <source>
        <strain evidence="5">WA0000067209</strain>
    </source>
</reference>
<evidence type="ECO:0000313" key="6">
    <source>
        <dbReference type="Proteomes" id="UP000654370"/>
    </source>
</evidence>
<organism evidence="5 6">
    <name type="scientific">Mortierella isabellina</name>
    <name type="common">Filamentous fungus</name>
    <name type="synonym">Umbelopsis isabellina</name>
    <dbReference type="NCBI Taxonomy" id="91625"/>
    <lineage>
        <taxon>Eukaryota</taxon>
        <taxon>Fungi</taxon>
        <taxon>Fungi incertae sedis</taxon>
        <taxon>Mucoromycota</taxon>
        <taxon>Mucoromycotina</taxon>
        <taxon>Umbelopsidomycetes</taxon>
        <taxon>Umbelopsidales</taxon>
        <taxon>Umbelopsidaceae</taxon>
        <taxon>Umbelopsis</taxon>
    </lineage>
</organism>
<dbReference type="CDD" id="cd12372">
    <property type="entry name" value="RRM_CFIm68_CFIm59"/>
    <property type="match status" value="1"/>
</dbReference>
<evidence type="ECO:0000256" key="2">
    <source>
        <dbReference type="PROSITE-ProRule" id="PRU00176"/>
    </source>
</evidence>
<dbReference type="InterPro" id="IPR035979">
    <property type="entry name" value="RBD_domain_sf"/>
</dbReference>
<name>A0A8H7PFH0_MORIS</name>
<dbReference type="Pfam" id="PF00076">
    <property type="entry name" value="RRM_1"/>
    <property type="match status" value="1"/>
</dbReference>
<accession>A0A8H7PFH0</accession>
<feature type="compositionally biased region" description="Polar residues" evidence="3">
    <location>
        <begin position="211"/>
        <end position="223"/>
    </location>
</feature>
<dbReference type="EMBL" id="JAEPQZ010000016">
    <property type="protein sequence ID" value="KAG2172903.1"/>
    <property type="molecule type" value="Genomic_DNA"/>
</dbReference>
<dbReference type="GO" id="GO:0006397">
    <property type="term" value="P:mRNA processing"/>
    <property type="evidence" value="ECO:0007669"/>
    <property type="project" value="UniProtKB-KW"/>
</dbReference>
<evidence type="ECO:0000259" key="4">
    <source>
        <dbReference type="PROSITE" id="PS50102"/>
    </source>
</evidence>
<dbReference type="Proteomes" id="UP000654370">
    <property type="component" value="Unassembled WGS sequence"/>
</dbReference>
<dbReference type="GO" id="GO:0005634">
    <property type="term" value="C:nucleus"/>
    <property type="evidence" value="ECO:0007669"/>
    <property type="project" value="UniProtKB-SubCell"/>
</dbReference>
<feature type="region of interest" description="Disordered" evidence="3">
    <location>
        <begin position="100"/>
        <end position="119"/>
    </location>
</feature>
<feature type="compositionally biased region" description="Low complexity" evidence="3">
    <location>
        <begin position="158"/>
        <end position="184"/>
    </location>
</feature>
<feature type="domain" description="RRM" evidence="4">
    <location>
        <begin position="226"/>
        <end position="307"/>
    </location>
</feature>
<dbReference type="SMART" id="SM00360">
    <property type="entry name" value="RRM"/>
    <property type="match status" value="1"/>
</dbReference>
<dbReference type="InterPro" id="IPR034772">
    <property type="entry name" value="CPSF6/7"/>
</dbReference>
<dbReference type="InterPro" id="IPR012677">
    <property type="entry name" value="Nucleotide-bd_a/b_plait_sf"/>
</dbReference>
<evidence type="ECO:0000313" key="5">
    <source>
        <dbReference type="EMBL" id="KAG2172903.1"/>
    </source>
</evidence>
<proteinExistence type="inferred from homology"/>
<comment type="caution">
    <text evidence="5">The sequence shown here is derived from an EMBL/GenBank/DDBJ whole genome shotgun (WGS) entry which is preliminary data.</text>
</comment>
<protein>
    <recommendedName>
        <fullName evidence="4">RRM domain-containing protein</fullName>
    </recommendedName>
</protein>
<feature type="region of interest" description="Disordered" evidence="3">
    <location>
        <begin position="158"/>
        <end position="223"/>
    </location>
</feature>
<evidence type="ECO:0000256" key="1">
    <source>
        <dbReference type="ARBA" id="ARBA00006265"/>
    </source>
</evidence>
<sequence length="451" mass="49409">MKIVFALLPTVLRHTRFISNTQCIPTARRRLRARGNYVILFDLFLVIQTINTIINMNFPPPGIRLDYMAEEYDIYGDENFGDLQNEDIFDDVVTDSPARATKRAKTDSANGNTQGDDDLFDDFGEYDKVCDVWVSCRVYTMHIDTLVTQEFKDVNNQNATQQQTSAATGEQSSQRPNMQQQPQHSRPPPPQQQTQKDTSENTAPASKREQSTSMSQLRGRESNPTNALYVGELDWWVTDEDLKEPIMNVGIGAELREITFYEHKVNGKSRGIAFLQFTTEEASTRAKAALEQNEFSGKLPVVTFTSAQNPFKHTPKEPVPKAQRMQGHQMMGRPPMNANAQMMPNTGFNPMMAAGFMNPYGGFPNPMMAAGFMGNAGGGRGNMRGGQGNYMNRGGGRGGGGMMGYSDGSGFNGKGFDGGLSQGVCVSAGFPGMHVNPAFFDSQGGGYGGGG</sequence>
<dbReference type="OrthoDB" id="10065185at2759"/>
<comment type="similarity">
    <text evidence="1">Belongs to the RRM CPSF6/7 family.</text>
</comment>